<accession>A0A067M1Z1</accession>
<organism evidence="1 2">
    <name type="scientific">Botryobasidium botryosum (strain FD-172 SS1)</name>
    <dbReference type="NCBI Taxonomy" id="930990"/>
    <lineage>
        <taxon>Eukaryota</taxon>
        <taxon>Fungi</taxon>
        <taxon>Dikarya</taxon>
        <taxon>Basidiomycota</taxon>
        <taxon>Agaricomycotina</taxon>
        <taxon>Agaricomycetes</taxon>
        <taxon>Cantharellales</taxon>
        <taxon>Botryobasidiaceae</taxon>
        <taxon>Botryobasidium</taxon>
    </lineage>
</organism>
<evidence type="ECO:0000313" key="2">
    <source>
        <dbReference type="Proteomes" id="UP000027195"/>
    </source>
</evidence>
<dbReference type="Proteomes" id="UP000027195">
    <property type="component" value="Unassembled WGS sequence"/>
</dbReference>
<dbReference type="EMBL" id="KL198223">
    <property type="protein sequence ID" value="KDQ05616.1"/>
    <property type="molecule type" value="Genomic_DNA"/>
</dbReference>
<reference evidence="2" key="1">
    <citation type="journal article" date="2014" name="Proc. Natl. Acad. Sci. U.S.A.">
        <title>Extensive sampling of basidiomycete genomes demonstrates inadequacy of the white-rot/brown-rot paradigm for wood decay fungi.</title>
        <authorList>
            <person name="Riley R."/>
            <person name="Salamov A.A."/>
            <person name="Brown D.W."/>
            <person name="Nagy L.G."/>
            <person name="Floudas D."/>
            <person name="Held B.W."/>
            <person name="Levasseur A."/>
            <person name="Lombard V."/>
            <person name="Morin E."/>
            <person name="Otillar R."/>
            <person name="Lindquist E.A."/>
            <person name="Sun H."/>
            <person name="LaButti K.M."/>
            <person name="Schmutz J."/>
            <person name="Jabbour D."/>
            <person name="Luo H."/>
            <person name="Baker S.E."/>
            <person name="Pisabarro A.G."/>
            <person name="Walton J.D."/>
            <person name="Blanchette R.A."/>
            <person name="Henrissat B."/>
            <person name="Martin F."/>
            <person name="Cullen D."/>
            <person name="Hibbett D.S."/>
            <person name="Grigoriev I.V."/>
        </authorList>
    </citation>
    <scope>NUCLEOTIDE SEQUENCE [LARGE SCALE GENOMIC DNA]</scope>
    <source>
        <strain evidence="2">FD-172 SS1</strain>
    </source>
</reference>
<gene>
    <name evidence="1" type="ORF">BOTBODRAFT_122485</name>
</gene>
<dbReference type="AlphaFoldDB" id="A0A067M1Z1"/>
<sequence length="146" mass="16796">MTRERIRAVASWRGSYPRYDCVFIKKKGAFGALGMHALEVGRVRLFFSFVHGRVRYPCALIEWFRTLGDMPDSDTGLWVVEPMLDGNNLPVASVVHINLLVWNAHLMPVFGQHFLLKTLCFSQSLDAFRSFFVNKHVDHHATRLAY</sequence>
<protein>
    <submittedName>
        <fullName evidence="1">Uncharacterized protein</fullName>
    </submittedName>
</protein>
<name>A0A067M1Z1_BOTB1</name>
<evidence type="ECO:0000313" key="1">
    <source>
        <dbReference type="EMBL" id="KDQ05616.1"/>
    </source>
</evidence>
<dbReference type="STRING" id="930990.A0A067M1Z1"/>
<dbReference type="OrthoDB" id="3187773at2759"/>
<keyword evidence="2" id="KW-1185">Reference proteome</keyword>
<dbReference type="HOGENOM" id="CLU_006344_16_0_1"/>
<proteinExistence type="predicted"/>
<dbReference type="InParanoid" id="A0A067M1Z1"/>